<reference evidence="3" key="1">
    <citation type="journal article" date="2020" name="Stud. Mycol.">
        <title>101 Dothideomycetes genomes: a test case for predicting lifestyles and emergence of pathogens.</title>
        <authorList>
            <person name="Haridas S."/>
            <person name="Albert R."/>
            <person name="Binder M."/>
            <person name="Bloem J."/>
            <person name="Labutti K."/>
            <person name="Salamov A."/>
            <person name="Andreopoulos B."/>
            <person name="Baker S."/>
            <person name="Barry K."/>
            <person name="Bills G."/>
            <person name="Bluhm B."/>
            <person name="Cannon C."/>
            <person name="Castanera R."/>
            <person name="Culley D."/>
            <person name="Daum C."/>
            <person name="Ezra D."/>
            <person name="Gonzalez J."/>
            <person name="Henrissat B."/>
            <person name="Kuo A."/>
            <person name="Liang C."/>
            <person name="Lipzen A."/>
            <person name="Lutzoni F."/>
            <person name="Magnuson J."/>
            <person name="Mondo S."/>
            <person name="Nolan M."/>
            <person name="Ohm R."/>
            <person name="Pangilinan J."/>
            <person name="Park H.-J."/>
            <person name="Ramirez L."/>
            <person name="Alfaro M."/>
            <person name="Sun H."/>
            <person name="Tritt A."/>
            <person name="Yoshinaga Y."/>
            <person name="Zwiers L.-H."/>
            <person name="Turgeon B."/>
            <person name="Goodwin S."/>
            <person name="Spatafora J."/>
            <person name="Crous P."/>
            <person name="Grigoriev I."/>
        </authorList>
    </citation>
    <scope>NUCLEOTIDE SEQUENCE</scope>
    <source>
        <strain evidence="3">CBS 161.51</strain>
    </source>
</reference>
<dbReference type="AlphaFoldDB" id="A0A6A5SP39"/>
<keyword evidence="2" id="KW-0472">Membrane</keyword>
<protein>
    <submittedName>
        <fullName evidence="3">Uncharacterized protein</fullName>
    </submittedName>
</protein>
<name>A0A6A5SP39_9PLEO</name>
<evidence type="ECO:0000313" key="3">
    <source>
        <dbReference type="EMBL" id="KAF1941239.1"/>
    </source>
</evidence>
<proteinExistence type="predicted"/>
<feature type="transmembrane region" description="Helical" evidence="2">
    <location>
        <begin position="61"/>
        <end position="82"/>
    </location>
</feature>
<keyword evidence="2" id="KW-0812">Transmembrane</keyword>
<sequence>MHNYFPGTPRPEPGLAAHSPLPRMTREKSSRSSYPNDSHRYDPHANTRTSMPHHFHKKRSILSGLVNVGILLIVVEGAPWPIRNGVEIKGPRVEGRRLDAAVGCG</sequence>
<dbReference type="Proteomes" id="UP000800038">
    <property type="component" value="Unassembled WGS sequence"/>
</dbReference>
<accession>A0A6A5SP39</accession>
<evidence type="ECO:0000256" key="1">
    <source>
        <dbReference type="SAM" id="MobiDB-lite"/>
    </source>
</evidence>
<keyword evidence="2" id="KW-1133">Transmembrane helix</keyword>
<gene>
    <name evidence="3" type="ORF">EJ02DRAFT_207346</name>
</gene>
<feature type="region of interest" description="Disordered" evidence="1">
    <location>
        <begin position="1"/>
        <end position="53"/>
    </location>
</feature>
<evidence type="ECO:0000256" key="2">
    <source>
        <dbReference type="SAM" id="Phobius"/>
    </source>
</evidence>
<organism evidence="3 4">
    <name type="scientific">Clathrospora elynae</name>
    <dbReference type="NCBI Taxonomy" id="706981"/>
    <lineage>
        <taxon>Eukaryota</taxon>
        <taxon>Fungi</taxon>
        <taxon>Dikarya</taxon>
        <taxon>Ascomycota</taxon>
        <taxon>Pezizomycotina</taxon>
        <taxon>Dothideomycetes</taxon>
        <taxon>Pleosporomycetidae</taxon>
        <taxon>Pleosporales</taxon>
        <taxon>Diademaceae</taxon>
        <taxon>Clathrospora</taxon>
    </lineage>
</organism>
<evidence type="ECO:0000313" key="4">
    <source>
        <dbReference type="Proteomes" id="UP000800038"/>
    </source>
</evidence>
<keyword evidence="4" id="KW-1185">Reference proteome</keyword>
<dbReference type="EMBL" id="ML976050">
    <property type="protein sequence ID" value="KAF1941239.1"/>
    <property type="molecule type" value="Genomic_DNA"/>
</dbReference>